<dbReference type="InterPro" id="IPR036388">
    <property type="entry name" value="WH-like_DNA-bd_sf"/>
</dbReference>
<dbReference type="InterPro" id="IPR000792">
    <property type="entry name" value="Tscrpt_reg_LuxR_C"/>
</dbReference>
<dbReference type="InterPro" id="IPR016032">
    <property type="entry name" value="Sig_transdc_resp-reg_C-effctor"/>
</dbReference>
<name>A0AAE3K9V8_9GAMM</name>
<reference evidence="5" key="1">
    <citation type="submission" date="2022-03" db="EMBL/GenBank/DDBJ databases">
        <title>Genomic Encyclopedia of Type Strains, Phase III (KMG-III): the genomes of soil and plant-associated and newly described type strains.</title>
        <authorList>
            <person name="Whitman W."/>
        </authorList>
    </citation>
    <scope>NUCLEOTIDE SEQUENCE</scope>
    <source>
        <strain evidence="5">ANL 6-2</strain>
    </source>
</reference>
<organism evidence="5 6">
    <name type="scientific">Natronocella acetinitrilica</name>
    <dbReference type="NCBI Taxonomy" id="414046"/>
    <lineage>
        <taxon>Bacteria</taxon>
        <taxon>Pseudomonadati</taxon>
        <taxon>Pseudomonadota</taxon>
        <taxon>Gammaproteobacteria</taxon>
        <taxon>Chromatiales</taxon>
        <taxon>Ectothiorhodospiraceae</taxon>
        <taxon>Natronocella</taxon>
    </lineage>
</organism>
<dbReference type="PRINTS" id="PR00038">
    <property type="entry name" value="HTHLUXR"/>
</dbReference>
<evidence type="ECO:0000313" key="5">
    <source>
        <dbReference type="EMBL" id="MCP1673220.1"/>
    </source>
</evidence>
<sequence length="314" mass="35650">MTAEIGRISEFLLALYRDAHQLRPDLFQHRTLTQMRHLIDFDFGAWGGGAADDREVSDVVVIDQTSSLFTDWSAVATEDAYCDLALKRINHSVMFEDVPDFRHSRAYVEHWGRHDARNMVATIMAEPVCGYVSFVGLCSADPARRFDEEQRYRKQLLMPHISSALRLCRENWAMRGAAAGEGVAIVNQAGWVLASHPLFRDLMREEWGTFANRLPADILQVCDTTVGQWRGQAIQLRIESFANYYLLRATVLSPLECMTHREQQVAECFAGGLSHKDVARELGIAPSTVRNHLARIYERLGIARKSELVRLLCQ</sequence>
<dbReference type="GO" id="GO:0006355">
    <property type="term" value="P:regulation of DNA-templated transcription"/>
    <property type="evidence" value="ECO:0007669"/>
    <property type="project" value="InterPro"/>
</dbReference>
<dbReference type="CDD" id="cd06170">
    <property type="entry name" value="LuxR_C_like"/>
    <property type="match status" value="1"/>
</dbReference>
<gene>
    <name evidence="5" type="ORF">J2T57_000312</name>
</gene>
<dbReference type="SUPFAM" id="SSF46894">
    <property type="entry name" value="C-terminal effector domain of the bipartite response regulators"/>
    <property type="match status" value="1"/>
</dbReference>
<dbReference type="RefSeq" id="WP_253473203.1">
    <property type="nucleotide sequence ID" value="NZ_JALJXV010000001.1"/>
</dbReference>
<keyword evidence="3" id="KW-0804">Transcription</keyword>
<dbReference type="SMART" id="SM00421">
    <property type="entry name" value="HTH_LUXR"/>
    <property type="match status" value="1"/>
</dbReference>
<protein>
    <submittedName>
        <fullName evidence="5">DNA-binding CsgD family transcriptional regulator</fullName>
    </submittedName>
</protein>
<feature type="domain" description="HTH luxR-type" evidence="4">
    <location>
        <begin position="251"/>
        <end position="314"/>
    </location>
</feature>
<dbReference type="PANTHER" id="PTHR44688:SF16">
    <property type="entry name" value="DNA-BINDING TRANSCRIPTIONAL ACTIVATOR DEVR_DOSR"/>
    <property type="match status" value="1"/>
</dbReference>
<dbReference type="PANTHER" id="PTHR44688">
    <property type="entry name" value="DNA-BINDING TRANSCRIPTIONAL ACTIVATOR DEVR_DOSR"/>
    <property type="match status" value="1"/>
</dbReference>
<evidence type="ECO:0000256" key="3">
    <source>
        <dbReference type="ARBA" id="ARBA00023163"/>
    </source>
</evidence>
<comment type="caution">
    <text evidence="5">The sequence shown here is derived from an EMBL/GenBank/DDBJ whole genome shotgun (WGS) entry which is preliminary data.</text>
</comment>
<dbReference type="Proteomes" id="UP001205843">
    <property type="component" value="Unassembled WGS sequence"/>
</dbReference>
<dbReference type="Gene3D" id="1.10.10.10">
    <property type="entry name" value="Winged helix-like DNA-binding domain superfamily/Winged helix DNA-binding domain"/>
    <property type="match status" value="1"/>
</dbReference>
<dbReference type="AlphaFoldDB" id="A0AAE3K9V8"/>
<dbReference type="PROSITE" id="PS50043">
    <property type="entry name" value="HTH_LUXR_2"/>
    <property type="match status" value="1"/>
</dbReference>
<keyword evidence="2 5" id="KW-0238">DNA-binding</keyword>
<evidence type="ECO:0000259" key="4">
    <source>
        <dbReference type="PROSITE" id="PS50043"/>
    </source>
</evidence>
<keyword evidence="6" id="KW-1185">Reference proteome</keyword>
<accession>A0AAE3K9V8</accession>
<evidence type="ECO:0000313" key="6">
    <source>
        <dbReference type="Proteomes" id="UP001205843"/>
    </source>
</evidence>
<dbReference type="GO" id="GO:0003677">
    <property type="term" value="F:DNA binding"/>
    <property type="evidence" value="ECO:0007669"/>
    <property type="project" value="UniProtKB-KW"/>
</dbReference>
<proteinExistence type="predicted"/>
<dbReference type="EMBL" id="JALJXV010000001">
    <property type="protein sequence ID" value="MCP1673220.1"/>
    <property type="molecule type" value="Genomic_DNA"/>
</dbReference>
<dbReference type="Pfam" id="PF00196">
    <property type="entry name" value="GerE"/>
    <property type="match status" value="1"/>
</dbReference>
<evidence type="ECO:0000256" key="1">
    <source>
        <dbReference type="ARBA" id="ARBA00023015"/>
    </source>
</evidence>
<evidence type="ECO:0000256" key="2">
    <source>
        <dbReference type="ARBA" id="ARBA00023125"/>
    </source>
</evidence>
<keyword evidence="1" id="KW-0805">Transcription regulation</keyword>